<dbReference type="PANTHER" id="PTHR21137:SF44">
    <property type="entry name" value="ODORANT RECEPTOR 13A-RELATED"/>
    <property type="match status" value="1"/>
</dbReference>
<dbReference type="GO" id="GO:0004984">
    <property type="term" value="F:olfactory receptor activity"/>
    <property type="evidence" value="ECO:0007669"/>
    <property type="project" value="InterPro"/>
</dbReference>
<evidence type="ECO:0000256" key="2">
    <source>
        <dbReference type="ARBA" id="ARBA00022475"/>
    </source>
</evidence>
<comment type="subunit">
    <text evidence="10">Interacts with Orco. Complexes exist early in the endomembrane system in olfactory sensory neurons (OSNs), coupling these complexes to the conserved ciliary trafficking pathway.</text>
</comment>
<evidence type="ECO:0000256" key="10">
    <source>
        <dbReference type="ARBA" id="ARBA00038679"/>
    </source>
</evidence>
<keyword evidence="7 11" id="KW-0472">Membrane</keyword>
<dbReference type="GeneID" id="108014116"/>
<comment type="caution">
    <text evidence="11">Lacks conserved residue(s) required for the propagation of feature annotation.</text>
</comment>
<evidence type="ECO:0000256" key="9">
    <source>
        <dbReference type="ARBA" id="ARBA00023224"/>
    </source>
</evidence>
<dbReference type="Pfam" id="PF02949">
    <property type="entry name" value="7tm_6"/>
    <property type="match status" value="1"/>
</dbReference>
<keyword evidence="3 11" id="KW-0716">Sensory transduction</keyword>
<feature type="transmembrane region" description="Helical" evidence="11">
    <location>
        <begin position="59"/>
        <end position="85"/>
    </location>
</feature>
<keyword evidence="6 11" id="KW-1133">Transmembrane helix</keyword>
<evidence type="ECO:0000256" key="6">
    <source>
        <dbReference type="ARBA" id="ARBA00022989"/>
    </source>
</evidence>
<organism evidence="12 13">
    <name type="scientific">Drosophila suzukii</name>
    <name type="common">Spotted-wing drosophila fruit fly</name>
    <dbReference type="NCBI Taxonomy" id="28584"/>
    <lineage>
        <taxon>Eukaryota</taxon>
        <taxon>Metazoa</taxon>
        <taxon>Ecdysozoa</taxon>
        <taxon>Arthropoda</taxon>
        <taxon>Hexapoda</taxon>
        <taxon>Insecta</taxon>
        <taxon>Pterygota</taxon>
        <taxon>Neoptera</taxon>
        <taxon>Endopterygota</taxon>
        <taxon>Diptera</taxon>
        <taxon>Brachycera</taxon>
        <taxon>Muscomorpha</taxon>
        <taxon>Ephydroidea</taxon>
        <taxon>Drosophilidae</taxon>
        <taxon>Drosophila</taxon>
        <taxon>Sophophora</taxon>
    </lineage>
</organism>
<evidence type="ECO:0000256" key="11">
    <source>
        <dbReference type="RuleBase" id="RU351113"/>
    </source>
</evidence>
<comment type="subcellular location">
    <subcellularLocation>
        <location evidence="1 11">Cell membrane</location>
        <topology evidence="1 11">Multi-pass membrane protein</topology>
    </subcellularLocation>
</comment>
<evidence type="ECO:0000313" key="13">
    <source>
        <dbReference type="RefSeq" id="XP_016935630.4"/>
    </source>
</evidence>
<keyword evidence="9 11" id="KW-0807">Transducer</keyword>
<evidence type="ECO:0000313" key="12">
    <source>
        <dbReference type="Proteomes" id="UP001652628"/>
    </source>
</evidence>
<dbReference type="InterPro" id="IPR004117">
    <property type="entry name" value="7tm6_olfct_rcpt"/>
</dbReference>
<feature type="transmembrane region" description="Helical" evidence="11">
    <location>
        <begin position="218"/>
        <end position="243"/>
    </location>
</feature>
<dbReference type="GO" id="GO:0007165">
    <property type="term" value="P:signal transduction"/>
    <property type="evidence" value="ECO:0007669"/>
    <property type="project" value="UniProtKB-KW"/>
</dbReference>
<evidence type="ECO:0000256" key="1">
    <source>
        <dbReference type="ARBA" id="ARBA00004651"/>
    </source>
</evidence>
<sequence length="422" mass="48236">MSVQFIKKLLNLKEIPIKKENNVYPKSKDFFKLPVMFYHTIGLHPYESSKPEDKPGIMFHIYFLCHMINLVFVVIMEILFVIISFRNKENFLVSCIQMGCIAFVFAALGKVVSLIFLKKNMSNLVEELETMFPRPRQEEQEQYEVNKYLKTSNLYNKSFGIIYVVLVAINSMFELIEYIILRMMNSPNAEPSMPYVELAPWDYQEGWKFYLTYVSQAIAGYTATCGHISADLMIFAATMQAIMHFDRLSRALKEMRVREGSGSKGGADENLRELQTLIAYHNKILGLTDVINVVFGIPLLMNFVACSMLVCFAGLQMTVGITSGYFGKLLVTLVSPTVEIYLLCSISQMLIDASKGVSFAVYDMNWPEADSRFRKMLIFVAERAQKPVCLKATIFLDLSIETMSMFLGMTYKFFCAIKTVCQ</sequence>
<dbReference type="GO" id="GO:0005886">
    <property type="term" value="C:plasma membrane"/>
    <property type="evidence" value="ECO:0007669"/>
    <property type="project" value="UniProtKB-SubCell"/>
</dbReference>
<dbReference type="GO" id="GO:0005549">
    <property type="term" value="F:odorant binding"/>
    <property type="evidence" value="ECO:0007669"/>
    <property type="project" value="InterPro"/>
</dbReference>
<comment type="similarity">
    <text evidence="11">Belongs to the insect chemoreceptor superfamily. Heteromeric odorant receptor channel (TC 1.A.69) family.</text>
</comment>
<proteinExistence type="inferred from homology"/>
<gene>
    <name evidence="13" type="primary">LOC108014116</name>
</gene>
<evidence type="ECO:0000256" key="3">
    <source>
        <dbReference type="ARBA" id="ARBA00022606"/>
    </source>
</evidence>
<accession>A0AB39ZHN5</accession>
<feature type="transmembrane region" description="Helical" evidence="11">
    <location>
        <begin position="160"/>
        <end position="181"/>
    </location>
</feature>
<keyword evidence="2" id="KW-1003">Cell membrane</keyword>
<dbReference type="Proteomes" id="UP001652628">
    <property type="component" value="Chromosome 3"/>
</dbReference>
<keyword evidence="8 11" id="KW-0675">Receptor</keyword>
<evidence type="ECO:0000256" key="5">
    <source>
        <dbReference type="ARBA" id="ARBA00022725"/>
    </source>
</evidence>
<evidence type="ECO:0000256" key="4">
    <source>
        <dbReference type="ARBA" id="ARBA00022692"/>
    </source>
</evidence>
<feature type="transmembrane region" description="Helical" evidence="11">
    <location>
        <begin position="290"/>
        <end position="319"/>
    </location>
</feature>
<keyword evidence="12" id="KW-1185">Reference proteome</keyword>
<dbReference type="PANTHER" id="PTHR21137">
    <property type="entry name" value="ODORANT RECEPTOR"/>
    <property type="match status" value="1"/>
</dbReference>
<evidence type="ECO:0000256" key="7">
    <source>
        <dbReference type="ARBA" id="ARBA00023136"/>
    </source>
</evidence>
<reference evidence="13" key="1">
    <citation type="submission" date="2025-08" db="UniProtKB">
        <authorList>
            <consortium name="RefSeq"/>
        </authorList>
    </citation>
    <scope>IDENTIFICATION</scope>
</reference>
<keyword evidence="5 11" id="KW-0552">Olfaction</keyword>
<feature type="transmembrane region" description="Helical" evidence="11">
    <location>
        <begin position="91"/>
        <end position="117"/>
    </location>
</feature>
<protein>
    <recommendedName>
        <fullName evidence="11">Odorant receptor</fullName>
    </recommendedName>
</protein>
<dbReference type="RefSeq" id="XP_016935630.4">
    <property type="nucleotide sequence ID" value="XM_017080141.4"/>
</dbReference>
<evidence type="ECO:0000256" key="8">
    <source>
        <dbReference type="ARBA" id="ARBA00023170"/>
    </source>
</evidence>
<keyword evidence="4 11" id="KW-0812">Transmembrane</keyword>
<name>A0AB39ZHN5_DROSZ</name>
<dbReference type="AlphaFoldDB" id="A0AB39ZHN5"/>